<evidence type="ECO:0000313" key="3">
    <source>
        <dbReference type="Proteomes" id="UP000704712"/>
    </source>
</evidence>
<dbReference type="AlphaFoldDB" id="A0A8S9U0L4"/>
<protein>
    <submittedName>
        <fullName evidence="2">Uncharacterized protein</fullName>
    </submittedName>
</protein>
<evidence type="ECO:0000313" key="2">
    <source>
        <dbReference type="EMBL" id="KAF4134605.1"/>
    </source>
</evidence>
<keyword evidence="1" id="KW-1133">Transmembrane helix</keyword>
<feature type="transmembrane region" description="Helical" evidence="1">
    <location>
        <begin position="24"/>
        <end position="46"/>
    </location>
</feature>
<accession>A0A8S9U0L4</accession>
<evidence type="ECO:0000256" key="1">
    <source>
        <dbReference type="SAM" id="Phobius"/>
    </source>
</evidence>
<keyword evidence="1" id="KW-0812">Transmembrane</keyword>
<dbReference type="Proteomes" id="UP000704712">
    <property type="component" value="Unassembled WGS sequence"/>
</dbReference>
<sequence length="90" mass="10145">MLAVKSDVGNSRYAKLILARNSRLIMGFSTLTLGMLWNVSAALQFVEVSSVCGRGTNQLNNKRVLKLRQRNEWCSSPSIVFYSKRDDVFS</sequence>
<keyword evidence="1" id="KW-0472">Membrane</keyword>
<reference evidence="2" key="1">
    <citation type="submission" date="2020-03" db="EMBL/GenBank/DDBJ databases">
        <title>Hybrid Assembly of Korean Phytophthora infestans isolates.</title>
        <authorList>
            <person name="Prokchorchik M."/>
            <person name="Lee Y."/>
            <person name="Seo J."/>
            <person name="Cho J.-H."/>
            <person name="Park Y.-E."/>
            <person name="Jang D.-C."/>
            <person name="Im J.-S."/>
            <person name="Choi J.-G."/>
            <person name="Park H.-J."/>
            <person name="Lee G.-B."/>
            <person name="Lee Y.-G."/>
            <person name="Hong S.-Y."/>
            <person name="Cho K."/>
            <person name="Sohn K.H."/>
        </authorList>
    </citation>
    <scope>NUCLEOTIDE SEQUENCE</scope>
    <source>
        <strain evidence="2">KR_2_A2</strain>
    </source>
</reference>
<dbReference type="EMBL" id="JAACNO010002263">
    <property type="protein sequence ID" value="KAF4134605.1"/>
    <property type="molecule type" value="Genomic_DNA"/>
</dbReference>
<organism evidence="2 3">
    <name type="scientific">Phytophthora infestans</name>
    <name type="common">Potato late blight agent</name>
    <name type="synonym">Botrytis infestans</name>
    <dbReference type="NCBI Taxonomy" id="4787"/>
    <lineage>
        <taxon>Eukaryota</taxon>
        <taxon>Sar</taxon>
        <taxon>Stramenopiles</taxon>
        <taxon>Oomycota</taxon>
        <taxon>Peronosporomycetes</taxon>
        <taxon>Peronosporales</taxon>
        <taxon>Peronosporaceae</taxon>
        <taxon>Phytophthora</taxon>
    </lineage>
</organism>
<comment type="caution">
    <text evidence="2">The sequence shown here is derived from an EMBL/GenBank/DDBJ whole genome shotgun (WGS) entry which is preliminary data.</text>
</comment>
<gene>
    <name evidence="2" type="ORF">GN958_ATG16230</name>
</gene>
<proteinExistence type="predicted"/>
<name>A0A8S9U0L4_PHYIN</name>